<evidence type="ECO:0000256" key="4">
    <source>
        <dbReference type="ARBA" id="ARBA00022723"/>
    </source>
</evidence>
<evidence type="ECO:0000256" key="11">
    <source>
        <dbReference type="PIRSR" id="PIRSR038994-2"/>
    </source>
</evidence>
<evidence type="ECO:0000256" key="6">
    <source>
        <dbReference type="ARBA" id="ARBA00023277"/>
    </source>
</evidence>
<feature type="binding site" evidence="11">
    <location>
        <begin position="310"/>
        <end position="312"/>
    </location>
    <ligand>
        <name>substrate</name>
    </ligand>
</feature>
<dbReference type="EMBL" id="JAEEGB010000018">
    <property type="protein sequence ID" value="MBI6874147.1"/>
    <property type="molecule type" value="Genomic_DNA"/>
</dbReference>
<dbReference type="Proteomes" id="UP000622687">
    <property type="component" value="Unassembled WGS sequence"/>
</dbReference>
<proteinExistence type="inferred from homology"/>
<dbReference type="SUPFAM" id="SSF51556">
    <property type="entry name" value="Metallo-dependent hydrolases"/>
    <property type="match status" value="1"/>
</dbReference>
<evidence type="ECO:0000256" key="9">
    <source>
        <dbReference type="PIRNR" id="PIRNR038994"/>
    </source>
</evidence>
<feature type="binding site" evidence="12">
    <location>
        <position position="136"/>
    </location>
    <ligand>
        <name>Zn(2+)</name>
        <dbReference type="ChEBI" id="CHEBI:29105"/>
    </ligand>
</feature>
<evidence type="ECO:0000256" key="1">
    <source>
        <dbReference type="ARBA" id="ARBA00010716"/>
    </source>
</evidence>
<dbReference type="InterPro" id="IPR011059">
    <property type="entry name" value="Metal-dep_hydrolase_composite"/>
</dbReference>
<reference evidence="14" key="1">
    <citation type="submission" date="2020-12" db="EMBL/GenBank/DDBJ databases">
        <title>Clostridium thailandense sp. nov., a novel acetogenic bacterium isolated from peat land soil in Thailand.</title>
        <authorList>
            <person name="Chaikitkaew S."/>
            <person name="Birkeland N.K."/>
        </authorList>
    </citation>
    <scope>NUCLEOTIDE SEQUENCE</scope>
    <source>
        <strain evidence="14">DSM 17425</strain>
    </source>
</reference>
<dbReference type="InterPro" id="IPR032466">
    <property type="entry name" value="Metal_Hydrolase"/>
</dbReference>
<dbReference type="InterPro" id="IPR006680">
    <property type="entry name" value="Amidohydro-rel"/>
</dbReference>
<evidence type="ECO:0000256" key="7">
    <source>
        <dbReference type="ARBA" id="ARBA00047647"/>
    </source>
</evidence>
<dbReference type="PANTHER" id="PTHR11113">
    <property type="entry name" value="N-ACETYLGLUCOSAMINE-6-PHOSPHATE DEACETYLASE"/>
    <property type="match status" value="1"/>
</dbReference>
<dbReference type="CDD" id="cd00854">
    <property type="entry name" value="NagA"/>
    <property type="match status" value="1"/>
</dbReference>
<protein>
    <recommendedName>
        <fullName evidence="3">N-acetylglucosamine-6-phosphate deacetylase</fullName>
        <ecNumber evidence="2">3.5.1.25</ecNumber>
    </recommendedName>
</protein>
<evidence type="ECO:0000256" key="10">
    <source>
        <dbReference type="PIRSR" id="PIRSR038994-1"/>
    </source>
</evidence>
<dbReference type="FunFam" id="3.20.20.140:FF:000004">
    <property type="entry name" value="N-acetylglucosamine-6-phosphate deacetylase"/>
    <property type="match status" value="1"/>
</dbReference>
<feature type="binding site" evidence="12">
    <location>
        <position position="199"/>
    </location>
    <ligand>
        <name>Zn(2+)</name>
        <dbReference type="ChEBI" id="CHEBI:29105"/>
    </ligand>
</feature>
<feature type="domain" description="Amidohydrolase-related" evidence="13">
    <location>
        <begin position="57"/>
        <end position="383"/>
    </location>
</feature>
<dbReference type="GO" id="GO:0006046">
    <property type="term" value="P:N-acetylglucosamine catabolic process"/>
    <property type="evidence" value="ECO:0007669"/>
    <property type="project" value="TreeGrafter"/>
</dbReference>
<feature type="binding site" evidence="11">
    <location>
        <position position="231"/>
    </location>
    <ligand>
        <name>substrate</name>
    </ligand>
</feature>
<keyword evidence="5 9" id="KW-0378">Hydrolase</keyword>
<dbReference type="PIRSF" id="PIRSF038994">
    <property type="entry name" value="NagA"/>
    <property type="match status" value="1"/>
</dbReference>
<dbReference type="PANTHER" id="PTHR11113:SF14">
    <property type="entry name" value="N-ACETYLGLUCOSAMINE-6-PHOSPHATE DEACETYLASE"/>
    <property type="match status" value="1"/>
</dbReference>
<evidence type="ECO:0000256" key="5">
    <source>
        <dbReference type="ARBA" id="ARBA00022801"/>
    </source>
</evidence>
<dbReference type="Gene3D" id="3.20.20.140">
    <property type="entry name" value="Metal-dependent hydrolases"/>
    <property type="match status" value="1"/>
</dbReference>
<dbReference type="Pfam" id="PF01979">
    <property type="entry name" value="Amidohydro_1"/>
    <property type="match status" value="1"/>
</dbReference>
<evidence type="ECO:0000256" key="8">
    <source>
        <dbReference type="ARBA" id="ARBA00060590"/>
    </source>
</evidence>
<dbReference type="InterPro" id="IPR003764">
    <property type="entry name" value="GlcNAc_6-P_deAcase"/>
</dbReference>
<keyword evidence="4 12" id="KW-0479">Metal-binding</keyword>
<feature type="binding site" evidence="11">
    <location>
        <position position="254"/>
    </location>
    <ligand>
        <name>substrate</name>
    </ligand>
</feature>
<evidence type="ECO:0000256" key="3">
    <source>
        <dbReference type="ARBA" id="ARBA00018029"/>
    </source>
</evidence>
<dbReference type="Gene3D" id="2.30.40.10">
    <property type="entry name" value="Urease, subunit C, domain 1"/>
    <property type="match status" value="1"/>
</dbReference>
<feature type="binding site" evidence="12">
    <location>
        <position position="220"/>
    </location>
    <ligand>
        <name>Zn(2+)</name>
        <dbReference type="ChEBI" id="CHEBI:29105"/>
    </ligand>
</feature>
<evidence type="ECO:0000259" key="13">
    <source>
        <dbReference type="Pfam" id="PF01979"/>
    </source>
</evidence>
<evidence type="ECO:0000313" key="15">
    <source>
        <dbReference type="Proteomes" id="UP000622687"/>
    </source>
</evidence>
<comment type="pathway">
    <text evidence="8">Amino-sugar metabolism; N-acetylneuraminate degradation; D-fructose 6-phosphate from N-acetylneuraminate: step 4/5.</text>
</comment>
<comment type="catalytic activity">
    <reaction evidence="7">
        <text>N-acetyl-D-glucosamine 6-phosphate + H2O = D-glucosamine 6-phosphate + acetate</text>
        <dbReference type="Rhea" id="RHEA:22936"/>
        <dbReference type="ChEBI" id="CHEBI:15377"/>
        <dbReference type="ChEBI" id="CHEBI:30089"/>
        <dbReference type="ChEBI" id="CHEBI:57513"/>
        <dbReference type="ChEBI" id="CHEBI:58725"/>
        <dbReference type="EC" id="3.5.1.25"/>
    </reaction>
</comment>
<evidence type="ECO:0000256" key="12">
    <source>
        <dbReference type="PIRSR" id="PIRSR038994-3"/>
    </source>
</evidence>
<feature type="active site" description="Proton donor/acceptor" evidence="10">
    <location>
        <position position="277"/>
    </location>
</feature>
<evidence type="ECO:0000313" key="14">
    <source>
        <dbReference type="EMBL" id="MBI6874147.1"/>
    </source>
</evidence>
<evidence type="ECO:0000256" key="2">
    <source>
        <dbReference type="ARBA" id="ARBA00011899"/>
    </source>
</evidence>
<comment type="caution">
    <text evidence="14">The sequence shown here is derived from an EMBL/GenBank/DDBJ whole genome shotgun (WGS) entry which is preliminary data.</text>
</comment>
<keyword evidence="6 9" id="KW-0119">Carbohydrate metabolism</keyword>
<dbReference type="GO" id="GO:0008448">
    <property type="term" value="F:N-acetylglucosamine-6-phosphate deacetylase activity"/>
    <property type="evidence" value="ECO:0007669"/>
    <property type="project" value="UniProtKB-EC"/>
</dbReference>
<dbReference type="NCBIfam" id="TIGR00221">
    <property type="entry name" value="nagA"/>
    <property type="match status" value="1"/>
</dbReference>
<feature type="binding site" evidence="11">
    <location>
        <position position="147"/>
    </location>
    <ligand>
        <name>substrate</name>
    </ligand>
</feature>
<dbReference type="RefSeq" id="WP_211143551.1">
    <property type="nucleotide sequence ID" value="NZ_JAEEGB010000018.1"/>
</dbReference>
<keyword evidence="15" id="KW-1185">Reference proteome</keyword>
<organism evidence="14 15">
    <name type="scientific">Clostridium aciditolerans</name>
    <dbReference type="NCBI Taxonomy" id="339861"/>
    <lineage>
        <taxon>Bacteria</taxon>
        <taxon>Bacillati</taxon>
        <taxon>Bacillota</taxon>
        <taxon>Clostridia</taxon>
        <taxon>Eubacteriales</taxon>
        <taxon>Clostridiaceae</taxon>
        <taxon>Clostridium</taxon>
    </lineage>
</organism>
<dbReference type="SUPFAM" id="SSF51338">
    <property type="entry name" value="Composite domain of metallo-dependent hydrolases"/>
    <property type="match status" value="1"/>
</dbReference>
<sequence>MRAIINGRVILENCILEDKVVLFDTQIKGLINKIEFEKNVNEGSYDGIDIIDAKGSYVSPGFIDLHIHGSGGRDAMDGEIEDLKVISQSIAQNGVTGFLPTTMTMSKDKIYKALDNIKEGMKLDLGGAKVLGAHMEGPFINPKYKGAQKEDYIIEPDYNFIKGYEDVIKIITLAPEKDNNSQFIKSIKENTNIVLSIGHSDATYEEAMESIEKGVSHATHLFNAMSPLNHRKPGVIGAVFNSNINCELIADKIHVHPGVFQTVVNIKGADKVILITDSMRAGCMKDGISELGGQKVIVKNNSARLENGTLAGSILTLNKAAKNMVENTNLNIYQAISMVSLNSAKDIGISDRKGSIEEGKDADIVIFDEEYNVSHTIVEGKTVFTKI</sequence>
<name>A0A934HZW0_9CLOT</name>
<dbReference type="EC" id="3.5.1.25" evidence="2"/>
<accession>A0A934HZW0</accession>
<gene>
    <name evidence="14" type="primary">nagA</name>
    <name evidence="14" type="ORF">I6U51_15800</name>
</gene>
<comment type="cofactor">
    <cofactor evidence="12">
        <name>a divalent metal cation</name>
        <dbReference type="ChEBI" id="CHEBI:60240"/>
    </cofactor>
    <text evidence="12">Binds 1 divalent metal cation per subunit.</text>
</comment>
<comment type="similarity">
    <text evidence="1 9">Belongs to the metallo-dependent hydrolases superfamily. NagA family.</text>
</comment>
<dbReference type="GO" id="GO:0046872">
    <property type="term" value="F:metal ion binding"/>
    <property type="evidence" value="ECO:0007669"/>
    <property type="project" value="UniProtKB-KW"/>
</dbReference>
<feature type="binding site" evidence="11">
    <location>
        <begin position="223"/>
        <end position="224"/>
    </location>
    <ligand>
        <name>substrate</name>
    </ligand>
</feature>
<dbReference type="AlphaFoldDB" id="A0A934HZW0"/>